<keyword evidence="3" id="KW-1185">Reference proteome</keyword>
<dbReference type="EMBL" id="MG983743">
    <property type="protein sequence ID" value="AVO23135.1"/>
    <property type="molecule type" value="Genomic_DNA"/>
</dbReference>
<feature type="region of interest" description="Disordered" evidence="1">
    <location>
        <begin position="98"/>
        <end position="119"/>
    </location>
</feature>
<organism evidence="2 3">
    <name type="scientific">Xanthomonas phage RiverRider</name>
    <dbReference type="NCBI Taxonomy" id="2108116"/>
    <lineage>
        <taxon>Viruses</taxon>
        <taxon>Duplodnaviria</taxon>
        <taxon>Heunggongvirae</taxon>
        <taxon>Uroviricota</taxon>
        <taxon>Caudoviricetes</taxon>
        <taxon>Schitoviridae</taxon>
        <taxon>Riverridervirus</taxon>
        <taxon>Riverridervirus riverrider</taxon>
    </lineage>
</organism>
<accession>A0A2P1JUU5</accession>
<feature type="compositionally biased region" description="Polar residues" evidence="1">
    <location>
        <begin position="98"/>
        <end position="110"/>
    </location>
</feature>
<sequence>MSNVLRVNRKATDGDIVRLNACGFSLKTIGQMLGIHPTTVTIRLHALGVPPADTRRSFMEAVFSGLDAAQQEWLADQLNAGVSVKDYITKLVINAHGQQQQSAGNTQLVSHSEAESDAA</sequence>
<evidence type="ECO:0000313" key="3">
    <source>
        <dbReference type="Proteomes" id="UP000241502"/>
    </source>
</evidence>
<evidence type="ECO:0000313" key="2">
    <source>
        <dbReference type="EMBL" id="AVO23135.1"/>
    </source>
</evidence>
<gene>
    <name evidence="2" type="ORF">RIVERRIDER_54</name>
</gene>
<evidence type="ECO:0000256" key="1">
    <source>
        <dbReference type="SAM" id="MobiDB-lite"/>
    </source>
</evidence>
<dbReference type="Proteomes" id="UP000241502">
    <property type="component" value="Segment"/>
</dbReference>
<reference evidence="2" key="1">
    <citation type="submission" date="2018-02" db="EMBL/GenBank/DDBJ databases">
        <authorList>
            <person name="Miller M."/>
            <person name="Deiulio A."/>
            <person name="Douthitt C."/>
            <person name="McMahon J."/>
            <person name="Holland C."/>
            <person name="Wiersma-Koch H."/>
            <person name="Turechek W."/>
            <person name="D'Elia T."/>
        </authorList>
    </citation>
    <scope>NUCLEOTIDE SEQUENCE [LARGE SCALE GENOMIC DNA]</scope>
</reference>
<name>A0A2P1JUU5_9CAUD</name>
<protein>
    <submittedName>
        <fullName evidence="2">Uncharacterized protein</fullName>
    </submittedName>
</protein>
<proteinExistence type="predicted"/>